<feature type="compositionally biased region" description="Polar residues" evidence="1">
    <location>
        <begin position="17"/>
        <end position="30"/>
    </location>
</feature>
<dbReference type="EMBL" id="CP000319">
    <property type="protein sequence ID" value="ABE62942.1"/>
    <property type="molecule type" value="Genomic_DNA"/>
</dbReference>
<dbReference type="HOGENOM" id="CLU_1804154_0_0_5"/>
<feature type="compositionally biased region" description="Low complexity" evidence="1">
    <location>
        <begin position="89"/>
        <end position="100"/>
    </location>
</feature>
<evidence type="ECO:0000256" key="1">
    <source>
        <dbReference type="SAM" id="MobiDB-lite"/>
    </source>
</evidence>
<accession>Q1QLF5</accession>
<dbReference type="KEGG" id="nha:Nham_2146"/>
<proteinExistence type="predicted"/>
<dbReference type="AlphaFoldDB" id="Q1QLF5"/>
<reference evidence="2 3" key="1">
    <citation type="submission" date="2006-03" db="EMBL/GenBank/DDBJ databases">
        <title>Complete sequence of chromosome of Nitrobacter hamburgensis X14.</title>
        <authorList>
            <consortium name="US DOE Joint Genome Institute"/>
            <person name="Copeland A."/>
            <person name="Lucas S."/>
            <person name="Lapidus A."/>
            <person name="Barry K."/>
            <person name="Detter J.C."/>
            <person name="Glavina del Rio T."/>
            <person name="Hammon N."/>
            <person name="Israni S."/>
            <person name="Dalin E."/>
            <person name="Tice H."/>
            <person name="Pitluck S."/>
            <person name="Chain P."/>
            <person name="Malfatti S."/>
            <person name="Shin M."/>
            <person name="Vergez L."/>
            <person name="Schmutz J."/>
            <person name="Larimer F."/>
            <person name="Land M."/>
            <person name="Hauser L."/>
            <person name="Kyrpides N."/>
            <person name="Ivanova N."/>
            <person name="Ward B."/>
            <person name="Arp D."/>
            <person name="Klotz M."/>
            <person name="Stein L."/>
            <person name="O'Mullan G."/>
            <person name="Starkenburg S."/>
            <person name="Sayavedra L."/>
            <person name="Poret-Peterson A.T."/>
            <person name="Gentry M.E."/>
            <person name="Bruce D."/>
            <person name="Richardson P."/>
        </authorList>
    </citation>
    <scope>NUCLEOTIDE SEQUENCE [LARGE SCALE GENOMIC DNA]</scope>
    <source>
        <strain evidence="3">DSM 10229 / NCIMB 13809 / X14</strain>
    </source>
</reference>
<name>Q1QLF5_NITHX</name>
<sequence length="143" mass="15560">MPASTPMLPPMRMQLDDPSTLTKPGPNSEQDFCADSPDFLTGCSVLMSRSEMCEPRVCAHADVPAKDSTTTSTPYNDRRIMSDAPSEMATQPAPATSASPFRSKRDPAPLRHPSGRMLAPPGKRHYTFRRCRRSGSPPPGDTV</sequence>
<gene>
    <name evidence="2" type="ordered locus">Nham_2146</name>
</gene>
<feature type="region of interest" description="Disordered" evidence="1">
    <location>
        <begin position="65"/>
        <end position="143"/>
    </location>
</feature>
<protein>
    <submittedName>
        <fullName evidence="2">Uncharacterized protein</fullName>
    </submittedName>
</protein>
<dbReference type="Proteomes" id="UP000001953">
    <property type="component" value="Chromosome"/>
</dbReference>
<feature type="region of interest" description="Disordered" evidence="1">
    <location>
        <begin position="1"/>
        <end position="33"/>
    </location>
</feature>
<feature type="compositionally biased region" description="Basic residues" evidence="1">
    <location>
        <begin position="122"/>
        <end position="133"/>
    </location>
</feature>
<keyword evidence="3" id="KW-1185">Reference proteome</keyword>
<evidence type="ECO:0000313" key="3">
    <source>
        <dbReference type="Proteomes" id="UP000001953"/>
    </source>
</evidence>
<evidence type="ECO:0000313" key="2">
    <source>
        <dbReference type="EMBL" id="ABE62942.1"/>
    </source>
</evidence>
<organism evidence="2 3">
    <name type="scientific">Nitrobacter hamburgensis (strain DSM 10229 / NCIMB 13809 / X14)</name>
    <dbReference type="NCBI Taxonomy" id="323097"/>
    <lineage>
        <taxon>Bacteria</taxon>
        <taxon>Pseudomonadati</taxon>
        <taxon>Pseudomonadota</taxon>
        <taxon>Alphaproteobacteria</taxon>
        <taxon>Hyphomicrobiales</taxon>
        <taxon>Nitrobacteraceae</taxon>
        <taxon>Nitrobacter</taxon>
    </lineage>
</organism>